<comment type="caution">
    <text evidence="1">The sequence shown here is derived from an EMBL/GenBank/DDBJ whole genome shotgun (WGS) entry which is preliminary data.</text>
</comment>
<gene>
    <name evidence="1" type="primary">BET1_2</name>
    <name evidence="1" type="ORF">LPJ66_009216</name>
</gene>
<protein>
    <submittedName>
        <fullName evidence="1">Protein transport protein bet1</fullName>
    </submittedName>
</protein>
<sequence>MSAYSAHGANSNRLRHHTGGNGGYPNTPNPFQQYDQENDPNNKDSRLKNKIIMLKEVSISIGDEIRDQNQFLTTVGDDMESMGGRLKATMRHFNDMLARQGCGPFFYLTIFAIAVFVFLYMYLKAR</sequence>
<reference evidence="1" key="1">
    <citation type="submission" date="2022-07" db="EMBL/GenBank/DDBJ databases">
        <title>Phylogenomic reconstructions and comparative analyses of Kickxellomycotina fungi.</title>
        <authorList>
            <person name="Reynolds N.K."/>
            <person name="Stajich J.E."/>
            <person name="Barry K."/>
            <person name="Grigoriev I.V."/>
            <person name="Crous P."/>
            <person name="Smith M.E."/>
        </authorList>
    </citation>
    <scope>NUCLEOTIDE SEQUENCE</scope>
    <source>
        <strain evidence="1">Benny 63K</strain>
    </source>
</reference>
<evidence type="ECO:0000313" key="2">
    <source>
        <dbReference type="Proteomes" id="UP001150581"/>
    </source>
</evidence>
<dbReference type="EMBL" id="JANBPG010002044">
    <property type="protein sequence ID" value="KAJ1887248.1"/>
    <property type="molecule type" value="Genomic_DNA"/>
</dbReference>
<dbReference type="Proteomes" id="UP001150581">
    <property type="component" value="Unassembled WGS sequence"/>
</dbReference>
<proteinExistence type="predicted"/>
<keyword evidence="2" id="KW-1185">Reference proteome</keyword>
<evidence type="ECO:0000313" key="1">
    <source>
        <dbReference type="EMBL" id="KAJ1887248.1"/>
    </source>
</evidence>
<name>A0ACC1IBZ0_9FUNG</name>
<organism evidence="1 2">
    <name type="scientific">Kickxella alabastrina</name>
    <dbReference type="NCBI Taxonomy" id="61397"/>
    <lineage>
        <taxon>Eukaryota</taxon>
        <taxon>Fungi</taxon>
        <taxon>Fungi incertae sedis</taxon>
        <taxon>Zoopagomycota</taxon>
        <taxon>Kickxellomycotina</taxon>
        <taxon>Kickxellomycetes</taxon>
        <taxon>Kickxellales</taxon>
        <taxon>Kickxellaceae</taxon>
        <taxon>Kickxella</taxon>
    </lineage>
</organism>
<accession>A0ACC1IBZ0</accession>